<proteinExistence type="predicted"/>
<keyword evidence="3" id="KW-1185">Reference proteome</keyword>
<feature type="transmembrane region" description="Helical" evidence="1">
    <location>
        <begin position="60"/>
        <end position="80"/>
    </location>
</feature>
<dbReference type="Proteomes" id="UP001597264">
    <property type="component" value="Unassembled WGS sequence"/>
</dbReference>
<evidence type="ECO:0000313" key="2">
    <source>
        <dbReference type="EMBL" id="MFD1215017.1"/>
    </source>
</evidence>
<evidence type="ECO:0000313" key="3">
    <source>
        <dbReference type="Proteomes" id="UP001597264"/>
    </source>
</evidence>
<dbReference type="RefSeq" id="WP_230435280.1">
    <property type="nucleotide sequence ID" value="NZ_CP087715.1"/>
</dbReference>
<accession>A0ABW3U2S6</accession>
<organism evidence="2 3">
    <name type="scientific">Microbulbifer celer</name>
    <dbReference type="NCBI Taxonomy" id="435905"/>
    <lineage>
        <taxon>Bacteria</taxon>
        <taxon>Pseudomonadati</taxon>
        <taxon>Pseudomonadota</taxon>
        <taxon>Gammaproteobacteria</taxon>
        <taxon>Cellvibrionales</taxon>
        <taxon>Microbulbiferaceae</taxon>
        <taxon>Microbulbifer</taxon>
    </lineage>
</organism>
<reference evidence="3" key="1">
    <citation type="journal article" date="2019" name="Int. J. Syst. Evol. Microbiol.">
        <title>The Global Catalogue of Microorganisms (GCM) 10K type strain sequencing project: providing services to taxonomists for standard genome sequencing and annotation.</title>
        <authorList>
            <consortium name="The Broad Institute Genomics Platform"/>
            <consortium name="The Broad Institute Genome Sequencing Center for Infectious Disease"/>
            <person name="Wu L."/>
            <person name="Ma J."/>
        </authorList>
    </citation>
    <scope>NUCLEOTIDE SEQUENCE [LARGE SCALE GENOMIC DNA]</scope>
    <source>
        <strain evidence="3">CCUG 54356</strain>
    </source>
</reference>
<keyword evidence="1" id="KW-1133">Transmembrane helix</keyword>
<keyword evidence="1" id="KW-0472">Membrane</keyword>
<evidence type="ECO:0000256" key="1">
    <source>
        <dbReference type="SAM" id="Phobius"/>
    </source>
</evidence>
<gene>
    <name evidence="2" type="ORF">ACFQ2X_00260</name>
</gene>
<dbReference type="EMBL" id="JBHTLR010000003">
    <property type="protein sequence ID" value="MFD1215017.1"/>
    <property type="molecule type" value="Genomic_DNA"/>
</dbReference>
<comment type="caution">
    <text evidence="2">The sequence shown here is derived from an EMBL/GenBank/DDBJ whole genome shotgun (WGS) entry which is preliminary data.</text>
</comment>
<keyword evidence="1" id="KW-0812">Transmembrane</keyword>
<protein>
    <submittedName>
        <fullName evidence="2">Uncharacterized protein</fullName>
    </submittedName>
</protein>
<name>A0ABW3U2S6_9GAMM</name>
<sequence>MIEIIIVLFIGFVLISTVKGSKKNHDKIKNLSAWDREKLKAKVAENPRRYFVVGGSFTNVPSWVFMIVILIFVVALLYGASSTT</sequence>